<dbReference type="AlphaFoldDB" id="A0A851M719"/>
<protein>
    <recommendedName>
        <fullName evidence="1">Glutaredoxin-like protein</fullName>
    </recommendedName>
</protein>
<accession>A0A851M719</accession>
<feature type="non-terminal residue" evidence="2">
    <location>
        <position position="71"/>
    </location>
</feature>
<evidence type="ECO:0000256" key="1">
    <source>
        <dbReference type="RuleBase" id="RU363082"/>
    </source>
</evidence>
<evidence type="ECO:0000313" key="3">
    <source>
        <dbReference type="Proteomes" id="UP000621168"/>
    </source>
</evidence>
<organism evidence="2 3">
    <name type="scientific">Corythaeola cristata</name>
    <name type="common">Great blue turaco</name>
    <dbReference type="NCBI Taxonomy" id="103954"/>
    <lineage>
        <taxon>Eukaryota</taxon>
        <taxon>Metazoa</taxon>
        <taxon>Chordata</taxon>
        <taxon>Craniata</taxon>
        <taxon>Vertebrata</taxon>
        <taxon>Euteleostomi</taxon>
        <taxon>Archelosauria</taxon>
        <taxon>Archosauria</taxon>
        <taxon>Dinosauria</taxon>
        <taxon>Saurischia</taxon>
        <taxon>Theropoda</taxon>
        <taxon>Coelurosauria</taxon>
        <taxon>Aves</taxon>
        <taxon>Neognathae</taxon>
        <taxon>Neoaves</taxon>
        <taxon>Otidimorphae</taxon>
        <taxon>Musophagiformes</taxon>
        <taxon>Musophagidae</taxon>
        <taxon>Corythaeola</taxon>
    </lineage>
</organism>
<dbReference type="Gene3D" id="3.40.30.10">
    <property type="entry name" value="Glutaredoxin"/>
    <property type="match status" value="1"/>
</dbReference>
<dbReference type="Pfam" id="PF05768">
    <property type="entry name" value="Glrx-like"/>
    <property type="match status" value="1"/>
</dbReference>
<dbReference type="InterPro" id="IPR036249">
    <property type="entry name" value="Thioredoxin-like_sf"/>
</dbReference>
<dbReference type="InterPro" id="IPR052565">
    <property type="entry name" value="Glutaredoxin-like_YDR286C"/>
</dbReference>
<comment type="caution">
    <text evidence="2">The sequence shown here is derived from an EMBL/GenBank/DDBJ whole genome shotgun (WGS) entry which is preliminary data.</text>
</comment>
<feature type="non-terminal residue" evidence="2">
    <location>
        <position position="1"/>
    </location>
</feature>
<keyword evidence="3" id="KW-1185">Reference proteome</keyword>
<dbReference type="OrthoDB" id="429967at2759"/>
<dbReference type="PANTHER" id="PTHR33558">
    <property type="entry name" value="GLUTAREDOXIN-LIKE PROTEIN C5ORF63 HOMOLOG"/>
    <property type="match status" value="1"/>
</dbReference>
<sequence>MVLCFLSRTLQPTRDSFSPPGRQLCSASASKPALTLFTEKLCLLCDEAKEVLEPYKRRFILQEVDITLSEN</sequence>
<evidence type="ECO:0000313" key="2">
    <source>
        <dbReference type="EMBL" id="NXC22752.1"/>
    </source>
</evidence>
<comment type="similarity">
    <text evidence="1">Belongs to the glutaredoxin family.</text>
</comment>
<keyword evidence="1" id="KW-0249">Electron transport</keyword>
<dbReference type="Proteomes" id="UP000621168">
    <property type="component" value="Unassembled WGS sequence"/>
</dbReference>
<dbReference type="EMBL" id="WBMX01020409">
    <property type="protein sequence ID" value="NXC22752.1"/>
    <property type="molecule type" value="Genomic_DNA"/>
</dbReference>
<proteinExistence type="inferred from homology"/>
<name>A0A851M719_CORCR</name>
<reference evidence="2" key="1">
    <citation type="submission" date="2019-09" db="EMBL/GenBank/DDBJ databases">
        <title>Bird 10,000 Genomes (B10K) Project - Family phase.</title>
        <authorList>
            <person name="Zhang G."/>
        </authorList>
    </citation>
    <scope>NUCLEOTIDE SEQUENCE</scope>
    <source>
        <strain evidence="2">B10K-CU-031-40</strain>
    </source>
</reference>
<keyword evidence="1" id="KW-0813">Transport</keyword>
<dbReference type="PANTHER" id="PTHR33558:SF1">
    <property type="entry name" value="GLUTAREDOXIN-LIKE PROTEIN C5ORF63 HOMOLOG"/>
    <property type="match status" value="1"/>
</dbReference>
<gene>
    <name evidence="2" type="primary">Yd286_1</name>
    <name evidence="2" type="ORF">CORCRI_R13372</name>
</gene>
<dbReference type="InterPro" id="IPR008554">
    <property type="entry name" value="Glutaredoxin-like"/>
</dbReference>
<dbReference type="SUPFAM" id="SSF52833">
    <property type="entry name" value="Thioredoxin-like"/>
    <property type="match status" value="1"/>
</dbReference>